<proteinExistence type="predicted"/>
<gene>
    <name evidence="1" type="ORF">PXEA_LOCUS2823</name>
</gene>
<organism evidence="1 2">
    <name type="scientific">Protopolystoma xenopodis</name>
    <dbReference type="NCBI Taxonomy" id="117903"/>
    <lineage>
        <taxon>Eukaryota</taxon>
        <taxon>Metazoa</taxon>
        <taxon>Spiralia</taxon>
        <taxon>Lophotrochozoa</taxon>
        <taxon>Platyhelminthes</taxon>
        <taxon>Monogenea</taxon>
        <taxon>Polyopisthocotylea</taxon>
        <taxon>Polystomatidea</taxon>
        <taxon>Polystomatidae</taxon>
        <taxon>Protopolystoma</taxon>
    </lineage>
</organism>
<comment type="caution">
    <text evidence="1">The sequence shown here is derived from an EMBL/GenBank/DDBJ whole genome shotgun (WGS) entry which is preliminary data.</text>
</comment>
<evidence type="ECO:0000313" key="2">
    <source>
        <dbReference type="Proteomes" id="UP000784294"/>
    </source>
</evidence>
<dbReference type="EMBL" id="CAAALY010006197">
    <property type="protein sequence ID" value="VEL09383.1"/>
    <property type="molecule type" value="Genomic_DNA"/>
</dbReference>
<protein>
    <submittedName>
        <fullName evidence="1">Uncharacterized protein</fullName>
    </submittedName>
</protein>
<sequence>MRGLPGSRRGEAKLVHLAERALAGELNAIVGHDKRADPARHSWMPSLLFSWVRLCEYTHVLEGHCSGLVKTSRIGYGERVIGPPGDGAEDDFGLG</sequence>
<dbReference type="AlphaFoldDB" id="A0A3S4ZQF7"/>
<dbReference type="Proteomes" id="UP000784294">
    <property type="component" value="Unassembled WGS sequence"/>
</dbReference>
<evidence type="ECO:0000313" key="1">
    <source>
        <dbReference type="EMBL" id="VEL09383.1"/>
    </source>
</evidence>
<reference evidence="1" key="1">
    <citation type="submission" date="2018-11" db="EMBL/GenBank/DDBJ databases">
        <authorList>
            <consortium name="Pathogen Informatics"/>
        </authorList>
    </citation>
    <scope>NUCLEOTIDE SEQUENCE</scope>
</reference>
<keyword evidence="2" id="KW-1185">Reference proteome</keyword>
<name>A0A3S4ZQF7_9PLAT</name>
<accession>A0A3S4ZQF7</accession>